<dbReference type="KEGG" id="cari:FNU76_10140"/>
<dbReference type="EMBL" id="CP041730">
    <property type="protein sequence ID" value="QDQ26693.1"/>
    <property type="molecule type" value="Genomic_DNA"/>
</dbReference>
<keyword evidence="4" id="KW-1185">Reference proteome</keyword>
<evidence type="ECO:0000256" key="1">
    <source>
        <dbReference type="SAM" id="MobiDB-lite"/>
    </source>
</evidence>
<dbReference type="AlphaFoldDB" id="A0A516SEW6"/>
<evidence type="ECO:0000313" key="3">
    <source>
        <dbReference type="EMBL" id="QDQ26693.1"/>
    </source>
</evidence>
<organism evidence="3 4">
    <name type="scientific">Chitinimonas arctica</name>
    <dbReference type="NCBI Taxonomy" id="2594795"/>
    <lineage>
        <taxon>Bacteria</taxon>
        <taxon>Pseudomonadati</taxon>
        <taxon>Pseudomonadota</taxon>
        <taxon>Betaproteobacteria</taxon>
        <taxon>Neisseriales</taxon>
        <taxon>Chitinibacteraceae</taxon>
        <taxon>Chitinimonas</taxon>
    </lineage>
</organism>
<gene>
    <name evidence="3" type="ORF">FNU76_10140</name>
</gene>
<accession>A0A516SEW6</accession>
<feature type="region of interest" description="Disordered" evidence="1">
    <location>
        <begin position="51"/>
        <end position="92"/>
    </location>
</feature>
<keyword evidence="2" id="KW-0732">Signal</keyword>
<proteinExistence type="predicted"/>
<evidence type="ECO:0000256" key="2">
    <source>
        <dbReference type="SAM" id="SignalP"/>
    </source>
</evidence>
<evidence type="ECO:0000313" key="4">
    <source>
        <dbReference type="Proteomes" id="UP000317550"/>
    </source>
</evidence>
<feature type="signal peptide" evidence="2">
    <location>
        <begin position="1"/>
        <end position="30"/>
    </location>
</feature>
<protein>
    <submittedName>
        <fullName evidence="3">Uncharacterized protein</fullName>
    </submittedName>
</protein>
<reference evidence="4" key="1">
    <citation type="submission" date="2019-07" db="EMBL/GenBank/DDBJ databases">
        <title>Chitinimonas sp. nov., isolated from Ny-Alesund, arctica soil.</title>
        <authorList>
            <person name="Xu Q."/>
            <person name="Peng F."/>
        </authorList>
    </citation>
    <scope>NUCLEOTIDE SEQUENCE [LARGE SCALE GENOMIC DNA]</scope>
    <source>
        <strain evidence="4">R3-44</strain>
    </source>
</reference>
<dbReference type="Proteomes" id="UP000317550">
    <property type="component" value="Chromosome"/>
</dbReference>
<sequence>MKRKKLALFRLSAIALAEISLIMTPLCINAADMPISSNLDGEDEVIYIGGRRQPTPNKPMPCESGQCGPSPGGGTGPRTPGGGGGGRETGEFAPKDLLEKSLDGRCTADDILSTDENSQRDAEVNAALSSGLANIQAHYTTMQTLESWWSLLRTFGDKQKVTYIFADAGTGEYSFNPFSSVKFQPTGKMTMGAGQKVACPG</sequence>
<feature type="chain" id="PRO_5021803023" evidence="2">
    <location>
        <begin position="31"/>
        <end position="201"/>
    </location>
</feature>
<dbReference type="RefSeq" id="WP_144278087.1">
    <property type="nucleotide sequence ID" value="NZ_CP041730.1"/>
</dbReference>
<feature type="compositionally biased region" description="Gly residues" evidence="1">
    <location>
        <begin position="70"/>
        <end position="87"/>
    </location>
</feature>
<name>A0A516SEW6_9NEIS</name>